<name>A0ABN2X7A8_9ACTN</name>
<dbReference type="EMBL" id="BAAANS010000028">
    <property type="protein sequence ID" value="GAA2105144.1"/>
    <property type="molecule type" value="Genomic_DNA"/>
</dbReference>
<dbReference type="Proteomes" id="UP001500897">
    <property type="component" value="Unassembled WGS sequence"/>
</dbReference>
<proteinExistence type="predicted"/>
<evidence type="ECO:0000313" key="3">
    <source>
        <dbReference type="Proteomes" id="UP001500897"/>
    </source>
</evidence>
<evidence type="ECO:0000313" key="2">
    <source>
        <dbReference type="EMBL" id="GAA2105144.1"/>
    </source>
</evidence>
<dbReference type="Pfam" id="PF04245">
    <property type="entry name" value="NA37"/>
    <property type="match status" value="1"/>
</dbReference>
<accession>A0ABN2X7A8</accession>
<reference evidence="2 3" key="1">
    <citation type="journal article" date="2019" name="Int. J. Syst. Evol. Microbiol.">
        <title>The Global Catalogue of Microorganisms (GCM) 10K type strain sequencing project: providing services to taxonomists for standard genome sequencing and annotation.</title>
        <authorList>
            <consortium name="The Broad Institute Genomics Platform"/>
            <consortium name="The Broad Institute Genome Sequencing Center for Infectious Disease"/>
            <person name="Wu L."/>
            <person name="Ma J."/>
        </authorList>
    </citation>
    <scope>NUCLEOTIDE SEQUENCE [LARGE SCALE GENOMIC DNA]</scope>
    <source>
        <strain evidence="2 3">JCM 14559</strain>
    </source>
</reference>
<organism evidence="2 3">
    <name type="scientific">Kitasatospora saccharophila</name>
    <dbReference type="NCBI Taxonomy" id="407973"/>
    <lineage>
        <taxon>Bacteria</taxon>
        <taxon>Bacillati</taxon>
        <taxon>Actinomycetota</taxon>
        <taxon>Actinomycetes</taxon>
        <taxon>Kitasatosporales</taxon>
        <taxon>Streptomycetaceae</taxon>
        <taxon>Kitasatospora</taxon>
    </lineage>
</organism>
<dbReference type="RefSeq" id="WP_344553947.1">
    <property type="nucleotide sequence ID" value="NZ_BAAANS010000028.1"/>
</dbReference>
<feature type="compositionally biased region" description="Basic residues" evidence="1">
    <location>
        <begin position="346"/>
        <end position="355"/>
    </location>
</feature>
<sequence>MAIDFGRLRIEQVIVHAIPRAVRDDPNPEPLRLSEVVSPLDDVMRASLQSRLRGDLYASREVVEDPTIESPVPKIIRTYLSEEPDDFVDMSRELAQHLRGSQNGHNPNGMLLVADCMLPGSRALMIVKLEHQDGVQASFSNSAGKKTFDVQQVPDLMYTSKSRVYKIGFFLASAVEGEMISGWVTDKQNSNGIAAQFFLATYLGCRPRQDPAEVTHAFYDKSVKWVNAQEIPPETKSVYLVSLHAELLSQSSDVNPREFARKHLDEEHRDGFLNSVCGDDIPKSGFPKDVDRIASRLSTIQIAFGGGTSVIAPQSAFDDGTVTMEQADNGKSRLVVTDDVTELKGKAKSGARPKKDKPEGVAETETSSSQSHEDDQE</sequence>
<feature type="region of interest" description="Disordered" evidence="1">
    <location>
        <begin position="335"/>
        <end position="377"/>
    </location>
</feature>
<comment type="caution">
    <text evidence="2">The sequence shown here is derived from an EMBL/GenBank/DDBJ whole genome shotgun (WGS) entry which is preliminary data.</text>
</comment>
<gene>
    <name evidence="2" type="ORF">GCM10009759_41990</name>
</gene>
<evidence type="ECO:0000256" key="1">
    <source>
        <dbReference type="SAM" id="MobiDB-lite"/>
    </source>
</evidence>
<evidence type="ECO:0008006" key="4">
    <source>
        <dbReference type="Google" id="ProtNLM"/>
    </source>
</evidence>
<protein>
    <recommendedName>
        <fullName evidence="4">Nucleoid associated protein NdpA</fullName>
    </recommendedName>
</protein>
<keyword evidence="3" id="KW-1185">Reference proteome</keyword>
<dbReference type="InterPro" id="IPR007358">
    <property type="entry name" value="Nucleoid_associated_NdpA"/>
</dbReference>